<gene>
    <name evidence="2" type="ORF">LptCag_1600</name>
</gene>
<evidence type="ECO:0000256" key="1">
    <source>
        <dbReference type="SAM" id="MobiDB-lite"/>
    </source>
</evidence>
<evidence type="ECO:0000313" key="2">
    <source>
        <dbReference type="EMBL" id="KGA93890.1"/>
    </source>
</evidence>
<feature type="compositionally biased region" description="Basic and acidic residues" evidence="1">
    <location>
        <begin position="167"/>
        <end position="184"/>
    </location>
</feature>
<name>A0A094WBK0_9BACT</name>
<organism evidence="2 3">
    <name type="scientific">Leptospirillum ferriphilum</name>
    <dbReference type="NCBI Taxonomy" id="178606"/>
    <lineage>
        <taxon>Bacteria</taxon>
        <taxon>Pseudomonadati</taxon>
        <taxon>Nitrospirota</taxon>
        <taxon>Nitrospiria</taxon>
        <taxon>Nitrospirales</taxon>
        <taxon>Nitrospiraceae</taxon>
        <taxon>Leptospirillum</taxon>
    </lineage>
</organism>
<reference evidence="2 3" key="1">
    <citation type="submission" date="2014-06" db="EMBL/GenBank/DDBJ databases">
        <title>Draft genome sequence of iron oxidizing acidophile Leptospirillum ferriphilum DSM14647.</title>
        <authorList>
            <person name="Cardenas J.P."/>
            <person name="Lazcano M."/>
            <person name="Ossandon F.J."/>
            <person name="Corbett M."/>
            <person name="Holmes D.S."/>
            <person name="Watkin E."/>
        </authorList>
    </citation>
    <scope>NUCLEOTIDE SEQUENCE [LARGE SCALE GENOMIC DNA]</scope>
    <source>
        <strain evidence="2 3">DSM 14647</strain>
    </source>
</reference>
<dbReference type="EMBL" id="JPGK01000005">
    <property type="protein sequence ID" value="KGA93890.1"/>
    <property type="molecule type" value="Genomic_DNA"/>
</dbReference>
<dbReference type="RefSeq" id="WP_143468948.1">
    <property type="nucleotide sequence ID" value="NZ_JPGK01000005.1"/>
</dbReference>
<dbReference type="AlphaFoldDB" id="A0A094WBK0"/>
<accession>A0A094WBK0</accession>
<proteinExistence type="predicted"/>
<sequence>MAMRIVYSVSRNRFEMMAPYNEMEERWKGVIQSISGWTYDHETKRYVTVKPRSAYPLLSFADPDARKELEIRSGKDAEEGVMPPPTIEDQFPVLYRNEVLDRFEISLLRPSNTIPKEAGFRWDKSRMVWYTDNTEVAAQISRYAPETLRLKEGWSLSGNPDWTPVDWAEKSVKTSPEAGKKEEDVSSVFPEVGEVAKPPTFPGATENSEKTTETPSPSAPRKPEAYRKPGANVGKTGKWKNPRYQRNRKDGKSLGGAERNPASSSPEATRMDWEEKAVKVIQDFLTGKVRPGRAAWNMSSGLFSDDLSVWMQGWARAKSGRTDSFVPSGFVDSLEINGVPAVRPDARPLYIFLGRDPVTKEETFGKYYWSDDIQPEAMKRLSDSGVLKAEPALDQADQEDIIRPDAQEMNGNKTVAGHVSEAVGETFREWERSGKETGSINPSSKAMEAIGHLKSMKNSLFEFSLGMGQGMKGLFGVALDSMRVSKKLRSVLASNFAIGTVIGGLAVKSVEYLTGTSLFHPGIGMSIGHSLSSMAHPTVLPSDHASAHTVGATTHVTHHPEDVRQDSSHHEVRHTPVAQDRSGIGATSGKTPLQELSAMELADDVTGLPAGDLAHYLGESHLHGVNGNILAMNLEHIASQVPEATFVIPDHGLHSGTIVGHIETPDGFSVYAVDDGMGNVSIVKNMDVPNPDEYMGKEFFYAVDPHGNGNFIGNRTESIQGGIDGDWSRGITTDTLSSGDYVEGMTGIPKSDLSMYFGHDVLTGKSGEEIVRMVGNIQEHHPNVPLEIPDAGLHSGTVIGQSALPDGRSLTFVNEGGKIEMVKDLPFGIEGHRVRFDVGLRGDVSLRGAGLGKAI</sequence>
<feature type="region of interest" description="Disordered" evidence="1">
    <location>
        <begin position="561"/>
        <end position="590"/>
    </location>
</feature>
<feature type="region of interest" description="Disordered" evidence="1">
    <location>
        <begin position="153"/>
        <end position="271"/>
    </location>
</feature>
<feature type="compositionally biased region" description="Basic and acidic residues" evidence="1">
    <location>
        <begin position="561"/>
        <end position="574"/>
    </location>
</feature>
<comment type="caution">
    <text evidence="2">The sequence shown here is derived from an EMBL/GenBank/DDBJ whole genome shotgun (WGS) entry which is preliminary data.</text>
</comment>
<protein>
    <submittedName>
        <fullName evidence="2">Uncharacterized protein</fullName>
    </submittedName>
</protein>
<feature type="compositionally biased region" description="Basic residues" evidence="1">
    <location>
        <begin position="237"/>
        <end position="246"/>
    </location>
</feature>
<dbReference type="Proteomes" id="UP000029452">
    <property type="component" value="Unassembled WGS sequence"/>
</dbReference>
<evidence type="ECO:0000313" key="3">
    <source>
        <dbReference type="Proteomes" id="UP000029452"/>
    </source>
</evidence>
<dbReference type="PATRIC" id="fig|178606.4.peg.1606"/>